<dbReference type="InterPro" id="IPR029068">
    <property type="entry name" value="Glyas_Bleomycin-R_OHBP_Dase"/>
</dbReference>
<evidence type="ECO:0000313" key="2">
    <source>
        <dbReference type="EMBL" id="KKO10842.1"/>
    </source>
</evidence>
<dbReference type="Pfam" id="PF00903">
    <property type="entry name" value="Glyoxalase"/>
    <property type="match status" value="1"/>
</dbReference>
<dbReference type="EMBL" id="LAZR01000004">
    <property type="protein sequence ID" value="KKO10842.1"/>
    <property type="molecule type" value="Genomic_DNA"/>
</dbReference>
<feature type="domain" description="VOC" evidence="1">
    <location>
        <begin position="218"/>
        <end position="352"/>
    </location>
</feature>
<feature type="domain" description="VOC" evidence="1">
    <location>
        <begin position="54"/>
        <end position="190"/>
    </location>
</feature>
<name>A0A0F9YFC5_9ZZZZ</name>
<dbReference type="PANTHER" id="PTHR21366">
    <property type="entry name" value="GLYOXALASE FAMILY PROTEIN"/>
    <property type="match status" value="1"/>
</dbReference>
<dbReference type="Gene3D" id="3.10.180.10">
    <property type="entry name" value="2,3-Dihydroxybiphenyl 1,2-Dioxygenase, domain 1"/>
    <property type="match status" value="2"/>
</dbReference>
<dbReference type="InterPro" id="IPR037523">
    <property type="entry name" value="VOC_core"/>
</dbReference>
<accession>A0A0F9YFC5</accession>
<dbReference type="PANTHER" id="PTHR21366:SF14">
    <property type="entry name" value="GLYOXALASE DOMAIN-CONTAINING PROTEIN 5"/>
    <property type="match status" value="1"/>
</dbReference>
<dbReference type="InterPro" id="IPR050383">
    <property type="entry name" value="GlyoxalaseI/FosfomycinResist"/>
</dbReference>
<dbReference type="AlphaFoldDB" id="A0A0F9YFC5"/>
<dbReference type="InterPro" id="IPR004360">
    <property type="entry name" value="Glyas_Fos-R_dOase_dom"/>
</dbReference>
<dbReference type="SUPFAM" id="SSF54593">
    <property type="entry name" value="Glyoxalase/Bleomycin resistance protein/Dihydroxybiphenyl dioxygenase"/>
    <property type="match status" value="2"/>
</dbReference>
<comment type="caution">
    <text evidence="2">The sequence shown here is derived from an EMBL/GenBank/DDBJ whole genome shotgun (WGS) entry which is preliminary data.</text>
</comment>
<protein>
    <recommendedName>
        <fullName evidence="1">VOC domain-containing protein</fullName>
    </recommendedName>
</protein>
<gene>
    <name evidence="2" type="ORF">LCGC14_0023250</name>
</gene>
<organism evidence="2">
    <name type="scientific">marine sediment metagenome</name>
    <dbReference type="NCBI Taxonomy" id="412755"/>
    <lineage>
        <taxon>unclassified sequences</taxon>
        <taxon>metagenomes</taxon>
        <taxon>ecological metagenomes</taxon>
    </lineage>
</organism>
<dbReference type="PROSITE" id="PS51819">
    <property type="entry name" value="VOC"/>
    <property type="match status" value="2"/>
</dbReference>
<reference evidence="2" key="1">
    <citation type="journal article" date="2015" name="Nature">
        <title>Complex archaea that bridge the gap between prokaryotes and eukaryotes.</title>
        <authorList>
            <person name="Spang A."/>
            <person name="Saw J.H."/>
            <person name="Jorgensen S.L."/>
            <person name="Zaremba-Niedzwiedzka K."/>
            <person name="Martijn J."/>
            <person name="Lind A.E."/>
            <person name="van Eijk R."/>
            <person name="Schleper C."/>
            <person name="Guy L."/>
            <person name="Ettema T.J."/>
        </authorList>
    </citation>
    <scope>NUCLEOTIDE SEQUENCE</scope>
</reference>
<sequence>MKSITAVVKQHAKSLIARRSLMLGISATAALALMPLSLPVVAQQSEAEPIAVGGLHSFELRVSDVERSLEFYQGLFGAPVLNRLTDTVSLQIGDGPQYFTLAPVRRGEQPHIRHFALSVPGFSLFGLQRDLAEHGMTRTVETLFDGRSPLELANLTWTERLPDDSQDMTTENHHLYFADRDGIRVQLSSPDACGSGEGPQATCNLEPAPEEGLIELREINHFTTYVSNYQLTNEFYRNLFGLENQAFQGTFPLLGLSDGRQFLMFVGGTQPGEPAQPGRIDHASLNIENFSEESVLERLTEYGLTARPEGEEARPLQHWVSRRMPERGGAPGGTPEVYFSDPDGIHIQLQHHTYCGGGGVFGEEC</sequence>
<proteinExistence type="predicted"/>
<evidence type="ECO:0000259" key="1">
    <source>
        <dbReference type="PROSITE" id="PS51819"/>
    </source>
</evidence>